<organism evidence="4 5">
    <name type="scientific">Amylocarpus encephaloides</name>
    <dbReference type="NCBI Taxonomy" id="45428"/>
    <lineage>
        <taxon>Eukaryota</taxon>
        <taxon>Fungi</taxon>
        <taxon>Dikarya</taxon>
        <taxon>Ascomycota</taxon>
        <taxon>Pezizomycotina</taxon>
        <taxon>Leotiomycetes</taxon>
        <taxon>Helotiales</taxon>
        <taxon>Helotiales incertae sedis</taxon>
        <taxon>Amylocarpus</taxon>
    </lineage>
</organism>
<dbReference type="GO" id="GO:0009251">
    <property type="term" value="P:glucan catabolic process"/>
    <property type="evidence" value="ECO:0007669"/>
    <property type="project" value="TreeGrafter"/>
</dbReference>
<dbReference type="PANTHER" id="PTHR31297">
    <property type="entry name" value="GLUCAN ENDO-1,6-BETA-GLUCOSIDASE B"/>
    <property type="match status" value="1"/>
</dbReference>
<keyword evidence="2 4" id="KW-0378">Hydrolase</keyword>
<evidence type="ECO:0000256" key="3">
    <source>
        <dbReference type="ARBA" id="ARBA00023295"/>
    </source>
</evidence>
<dbReference type="Gene3D" id="3.20.20.80">
    <property type="entry name" value="Glycosidases"/>
    <property type="match status" value="1"/>
</dbReference>
<dbReference type="GO" id="GO:0046557">
    <property type="term" value="F:glucan endo-1,6-beta-glucosidase activity"/>
    <property type="evidence" value="ECO:0007669"/>
    <property type="project" value="TreeGrafter"/>
</dbReference>
<keyword evidence="3" id="KW-0326">Glycosidase</keyword>
<dbReference type="FunFam" id="3.20.20.80:FF:000100">
    <property type="entry name" value="Glycoside hydrolase superfamily"/>
    <property type="match status" value="1"/>
</dbReference>
<dbReference type="PANTHER" id="PTHR31297:SF43">
    <property type="entry name" value="GLUCAN 1,3-BETA-GLUCOSIDASE 3"/>
    <property type="match status" value="1"/>
</dbReference>
<evidence type="ECO:0000256" key="2">
    <source>
        <dbReference type="ARBA" id="ARBA00022801"/>
    </source>
</evidence>
<dbReference type="EMBL" id="MU251829">
    <property type="protein sequence ID" value="KAG9228995.1"/>
    <property type="molecule type" value="Genomic_DNA"/>
</dbReference>
<accession>A0A9P7Y9L7</accession>
<keyword evidence="5" id="KW-1185">Reference proteome</keyword>
<gene>
    <name evidence="4" type="ORF">BJ875DRAFT_388280</name>
</gene>
<dbReference type="GO" id="GO:0009986">
    <property type="term" value="C:cell surface"/>
    <property type="evidence" value="ECO:0007669"/>
    <property type="project" value="TreeGrafter"/>
</dbReference>
<evidence type="ECO:0000313" key="5">
    <source>
        <dbReference type="Proteomes" id="UP000824998"/>
    </source>
</evidence>
<reference evidence="4" key="1">
    <citation type="journal article" date="2021" name="IMA Fungus">
        <title>Genomic characterization of three marine fungi, including Emericellopsis atlantica sp. nov. with signatures of a generalist lifestyle and marine biomass degradation.</title>
        <authorList>
            <person name="Hagestad O.C."/>
            <person name="Hou L."/>
            <person name="Andersen J.H."/>
            <person name="Hansen E.H."/>
            <person name="Altermark B."/>
            <person name="Li C."/>
            <person name="Kuhnert E."/>
            <person name="Cox R.J."/>
            <person name="Crous P.W."/>
            <person name="Spatafora J.W."/>
            <person name="Lail K."/>
            <person name="Amirebrahimi M."/>
            <person name="Lipzen A."/>
            <person name="Pangilinan J."/>
            <person name="Andreopoulos W."/>
            <person name="Hayes R.D."/>
            <person name="Ng V."/>
            <person name="Grigoriev I.V."/>
            <person name="Jackson S.A."/>
            <person name="Sutton T.D.S."/>
            <person name="Dobson A.D.W."/>
            <person name="Rama T."/>
        </authorList>
    </citation>
    <scope>NUCLEOTIDE SEQUENCE</scope>
    <source>
        <strain evidence="4">TRa018bII</strain>
    </source>
</reference>
<dbReference type="SUPFAM" id="SSF51445">
    <property type="entry name" value="(Trans)glycosidases"/>
    <property type="match status" value="1"/>
</dbReference>
<protein>
    <submittedName>
        <fullName evidence="4">Glycoside hydrolase superfamily</fullName>
    </submittedName>
</protein>
<dbReference type="InterPro" id="IPR017853">
    <property type="entry name" value="GH"/>
</dbReference>
<sequence>MKSFFNKLEDKVSSFSQEFLVHDSKAQQPIQQQHQSSTILPPTPDDVFRYRYHHGTNLGSVFVLEKWLSGHMFLPSSNGDSELDAVTASVKERGIDETRRIWEDFWKSAVTDDDWEWLKTSARCTSIRLPVGWWIMGGPDLPQRLHGTAWDGLEGVYCNAWAIVRELVATAHHHGIGVLVDLHGLPGGANGEAHSGTSSGTADLWGDKKNLELAKCALHFMASEIRNGMQGVAGLQIVNESVYDAKGMYEFYDQAIDIIGSVDESIPIYVSDGWDLPRCLGWTGSRNPNTSRRCPIVIDTHRYFTFSDKDRSQSPQEIIDRIPEELAEVNPGGVCDHGEAQVVIGEWSNVLDGQTWSRSNPDAKDALVHAFGQAESHQWHAKSGGSFFWTWKMDWMDGGEWGFVEQTKRDNIFIPPFLFFPPQEIQARLQHAHQRRGLLSQQARGGHEGYWNQASPGQPFEHHLFSEGWEVGFSDAAVFFGARVEGKIGGGCGGCGGGDRIGCVEIWVKKRLLESGLRGKFTWEWEQGLRAGIQGFEQCVGI</sequence>
<dbReference type="OrthoDB" id="1887033at2759"/>
<dbReference type="InterPro" id="IPR050386">
    <property type="entry name" value="Glycosyl_hydrolase_5"/>
</dbReference>
<comment type="similarity">
    <text evidence="1">Belongs to the glycosyl hydrolase 5 (cellulase A) family.</text>
</comment>
<comment type="caution">
    <text evidence="4">The sequence shown here is derived from an EMBL/GenBank/DDBJ whole genome shotgun (WGS) entry which is preliminary data.</text>
</comment>
<evidence type="ECO:0000313" key="4">
    <source>
        <dbReference type="EMBL" id="KAG9228995.1"/>
    </source>
</evidence>
<dbReference type="GO" id="GO:0005576">
    <property type="term" value="C:extracellular region"/>
    <property type="evidence" value="ECO:0007669"/>
    <property type="project" value="TreeGrafter"/>
</dbReference>
<name>A0A9P7Y9L7_9HELO</name>
<evidence type="ECO:0000256" key="1">
    <source>
        <dbReference type="ARBA" id="ARBA00005641"/>
    </source>
</evidence>
<dbReference type="AlphaFoldDB" id="A0A9P7Y9L7"/>
<proteinExistence type="inferred from homology"/>
<dbReference type="GO" id="GO:0005737">
    <property type="term" value="C:cytoplasm"/>
    <property type="evidence" value="ECO:0007669"/>
    <property type="project" value="UniProtKB-ARBA"/>
</dbReference>
<dbReference type="Proteomes" id="UP000824998">
    <property type="component" value="Unassembled WGS sequence"/>
</dbReference>